<evidence type="ECO:0000313" key="1">
    <source>
        <dbReference type="EMBL" id="GAA1720830.1"/>
    </source>
</evidence>
<reference evidence="1 2" key="1">
    <citation type="journal article" date="2019" name="Int. J. Syst. Evol. Microbiol.">
        <title>The Global Catalogue of Microorganisms (GCM) 10K type strain sequencing project: providing services to taxonomists for standard genome sequencing and annotation.</title>
        <authorList>
            <consortium name="The Broad Institute Genomics Platform"/>
            <consortium name="The Broad Institute Genome Sequencing Center for Infectious Disease"/>
            <person name="Wu L."/>
            <person name="Ma J."/>
        </authorList>
    </citation>
    <scope>NUCLEOTIDE SEQUENCE [LARGE SCALE GENOMIC DNA]</scope>
    <source>
        <strain evidence="1 2">JCM 15589</strain>
    </source>
</reference>
<sequence length="96" mass="9931">MDLLEPDAPALPPLCVAPDAGADGLWTGDARAEAHAVLRAARADVAQVMESLRRSAALSWESPAADAFRTAVAELVVTLDADLRVLDEAAAVVVLA</sequence>
<protein>
    <submittedName>
        <fullName evidence="1">Uncharacterized protein</fullName>
    </submittedName>
</protein>
<accession>A0ABN2J9R3</accession>
<dbReference type="EMBL" id="BAAAPM010000003">
    <property type="protein sequence ID" value="GAA1720830.1"/>
    <property type="molecule type" value="Genomic_DNA"/>
</dbReference>
<gene>
    <name evidence="1" type="ORF">GCM10009809_15600</name>
</gene>
<evidence type="ECO:0000313" key="2">
    <source>
        <dbReference type="Proteomes" id="UP001501138"/>
    </source>
</evidence>
<dbReference type="Proteomes" id="UP001501138">
    <property type="component" value="Unassembled WGS sequence"/>
</dbReference>
<dbReference type="RefSeq" id="WP_344247311.1">
    <property type="nucleotide sequence ID" value="NZ_BAAAPM010000003.1"/>
</dbReference>
<proteinExistence type="predicted"/>
<organism evidence="1 2">
    <name type="scientific">Isoptericola hypogeus</name>
    <dbReference type="NCBI Taxonomy" id="300179"/>
    <lineage>
        <taxon>Bacteria</taxon>
        <taxon>Bacillati</taxon>
        <taxon>Actinomycetota</taxon>
        <taxon>Actinomycetes</taxon>
        <taxon>Micrococcales</taxon>
        <taxon>Promicromonosporaceae</taxon>
        <taxon>Isoptericola</taxon>
    </lineage>
</organism>
<keyword evidence="2" id="KW-1185">Reference proteome</keyword>
<name>A0ABN2J9R3_9MICO</name>
<comment type="caution">
    <text evidence="1">The sequence shown here is derived from an EMBL/GenBank/DDBJ whole genome shotgun (WGS) entry which is preliminary data.</text>
</comment>